<dbReference type="SMART" id="SM00421">
    <property type="entry name" value="HTH_LUXR"/>
    <property type="match status" value="1"/>
</dbReference>
<reference evidence="5 6" key="1">
    <citation type="submission" date="2019-08" db="EMBL/GenBank/DDBJ databases">
        <title>Draft genome for granaticin producer strain Streptomyces parvus C05.</title>
        <authorList>
            <person name="Gonzalez-Pimentel J.L."/>
        </authorList>
    </citation>
    <scope>NUCLEOTIDE SEQUENCE [LARGE SCALE GENOMIC DNA]</scope>
    <source>
        <strain evidence="5 6">C05</strain>
    </source>
</reference>
<keyword evidence="2" id="KW-0238">DNA-binding</keyword>
<dbReference type="PROSITE" id="PS50043">
    <property type="entry name" value="HTH_LUXR_2"/>
    <property type="match status" value="1"/>
</dbReference>
<dbReference type="Gene3D" id="3.40.50.2300">
    <property type="match status" value="1"/>
</dbReference>
<proteinExistence type="predicted"/>
<dbReference type="EMBL" id="VSZQ01000154">
    <property type="protein sequence ID" value="TYR55010.1"/>
    <property type="molecule type" value="Genomic_DNA"/>
</dbReference>
<evidence type="ECO:0000256" key="3">
    <source>
        <dbReference type="ARBA" id="ARBA00023163"/>
    </source>
</evidence>
<dbReference type="GO" id="GO:0003677">
    <property type="term" value="F:DNA binding"/>
    <property type="evidence" value="ECO:0007669"/>
    <property type="project" value="UniProtKB-KW"/>
</dbReference>
<keyword evidence="1" id="KW-0805">Transcription regulation</keyword>
<organism evidence="5 6">
    <name type="scientific">Streptomyces parvus</name>
    <dbReference type="NCBI Taxonomy" id="66428"/>
    <lineage>
        <taxon>Bacteria</taxon>
        <taxon>Bacillati</taxon>
        <taxon>Actinomycetota</taxon>
        <taxon>Actinomycetes</taxon>
        <taxon>Kitasatosporales</taxon>
        <taxon>Streptomycetaceae</taxon>
        <taxon>Streptomyces</taxon>
    </lineage>
</organism>
<gene>
    <name evidence="5" type="ORF">FY004_25115</name>
</gene>
<sequence>MTGNGIADKSGEGLKIGLYIEDDVLRAGLASLLSQISSVVEIIPPEDLSTHRPVEPTVSLDVFMVTSSNRFHGPKDAGWGGFTASRVLMILEEPELGSEADLFSDHPADSYLMRTGLTVESLGQALSQVVSGQMLMPLSVGRMLMSRAVESPAPTATLTSRETGVLQLLAEGLSNKQIGKRLDISEHGAKRLVGSVLAKLNTPNRTSAVVLAIKAGLL</sequence>
<dbReference type="PRINTS" id="PR00038">
    <property type="entry name" value="HTHLUXR"/>
</dbReference>
<accession>A0A5D4ITU7</accession>
<comment type="caution">
    <text evidence="5">The sequence shown here is derived from an EMBL/GenBank/DDBJ whole genome shotgun (WGS) entry which is preliminary data.</text>
</comment>
<keyword evidence="3" id="KW-0804">Transcription</keyword>
<dbReference type="InterPro" id="IPR016032">
    <property type="entry name" value="Sig_transdc_resp-reg_C-effctor"/>
</dbReference>
<dbReference type="Proteomes" id="UP000323242">
    <property type="component" value="Unassembled WGS sequence"/>
</dbReference>
<dbReference type="SUPFAM" id="SSF46894">
    <property type="entry name" value="C-terminal effector domain of the bipartite response regulators"/>
    <property type="match status" value="1"/>
</dbReference>
<evidence type="ECO:0000256" key="2">
    <source>
        <dbReference type="ARBA" id="ARBA00023125"/>
    </source>
</evidence>
<protein>
    <submittedName>
        <fullName evidence="5">Response regulator transcription factor</fullName>
    </submittedName>
</protein>
<evidence type="ECO:0000313" key="6">
    <source>
        <dbReference type="Proteomes" id="UP000323242"/>
    </source>
</evidence>
<name>A0A5D4ITU7_9ACTN</name>
<evidence type="ECO:0000313" key="5">
    <source>
        <dbReference type="EMBL" id="TYR55010.1"/>
    </source>
</evidence>
<dbReference type="InterPro" id="IPR000792">
    <property type="entry name" value="Tscrpt_reg_LuxR_C"/>
</dbReference>
<dbReference type="PANTHER" id="PTHR44688:SF16">
    <property type="entry name" value="DNA-BINDING TRANSCRIPTIONAL ACTIVATOR DEVR_DOSR"/>
    <property type="match status" value="1"/>
</dbReference>
<dbReference type="GO" id="GO:0006355">
    <property type="term" value="P:regulation of DNA-templated transcription"/>
    <property type="evidence" value="ECO:0007669"/>
    <property type="project" value="InterPro"/>
</dbReference>
<dbReference type="AlphaFoldDB" id="A0A5D4ITU7"/>
<evidence type="ECO:0000259" key="4">
    <source>
        <dbReference type="PROSITE" id="PS50043"/>
    </source>
</evidence>
<dbReference type="Pfam" id="PF00196">
    <property type="entry name" value="GerE"/>
    <property type="match status" value="1"/>
</dbReference>
<evidence type="ECO:0000256" key="1">
    <source>
        <dbReference type="ARBA" id="ARBA00023015"/>
    </source>
</evidence>
<dbReference type="CDD" id="cd06170">
    <property type="entry name" value="LuxR_C_like"/>
    <property type="match status" value="1"/>
</dbReference>
<dbReference type="PANTHER" id="PTHR44688">
    <property type="entry name" value="DNA-BINDING TRANSCRIPTIONAL ACTIVATOR DEVR_DOSR"/>
    <property type="match status" value="1"/>
</dbReference>
<keyword evidence="6" id="KW-1185">Reference proteome</keyword>
<feature type="domain" description="HTH luxR-type" evidence="4">
    <location>
        <begin position="151"/>
        <end position="216"/>
    </location>
</feature>